<keyword evidence="1" id="KW-1133">Transmembrane helix</keyword>
<keyword evidence="1" id="KW-0812">Transmembrane</keyword>
<reference evidence="2" key="1">
    <citation type="submission" date="2023-03" db="EMBL/GenBank/DDBJ databases">
        <title>Massive genome expansion in bonnet fungi (Mycena s.s.) driven by repeated elements and novel gene families across ecological guilds.</title>
        <authorList>
            <consortium name="Lawrence Berkeley National Laboratory"/>
            <person name="Harder C.B."/>
            <person name="Miyauchi S."/>
            <person name="Viragh M."/>
            <person name="Kuo A."/>
            <person name="Thoen E."/>
            <person name="Andreopoulos B."/>
            <person name="Lu D."/>
            <person name="Skrede I."/>
            <person name="Drula E."/>
            <person name="Henrissat B."/>
            <person name="Morin E."/>
            <person name="Kohler A."/>
            <person name="Barry K."/>
            <person name="LaButti K."/>
            <person name="Morin E."/>
            <person name="Salamov A."/>
            <person name="Lipzen A."/>
            <person name="Mereny Z."/>
            <person name="Hegedus B."/>
            <person name="Baldrian P."/>
            <person name="Stursova M."/>
            <person name="Weitz H."/>
            <person name="Taylor A."/>
            <person name="Grigoriev I.V."/>
            <person name="Nagy L.G."/>
            <person name="Martin F."/>
            <person name="Kauserud H."/>
        </authorList>
    </citation>
    <scope>NUCLEOTIDE SEQUENCE</scope>
    <source>
        <strain evidence="2">CBHHK188m</strain>
    </source>
</reference>
<dbReference type="AlphaFoldDB" id="A0AAD7JDP0"/>
<dbReference type="Proteomes" id="UP001215280">
    <property type="component" value="Unassembled WGS sequence"/>
</dbReference>
<feature type="transmembrane region" description="Helical" evidence="1">
    <location>
        <begin position="21"/>
        <end position="39"/>
    </location>
</feature>
<accession>A0AAD7JDP0</accession>
<name>A0AAD7JDP0_9AGAR</name>
<proteinExistence type="predicted"/>
<gene>
    <name evidence="2" type="ORF">DFH07DRAFT_1018939</name>
</gene>
<keyword evidence="1" id="KW-0472">Membrane</keyword>
<dbReference type="EMBL" id="JARJLG010000042">
    <property type="protein sequence ID" value="KAJ7762720.1"/>
    <property type="molecule type" value="Genomic_DNA"/>
</dbReference>
<comment type="caution">
    <text evidence="2">The sequence shown here is derived from an EMBL/GenBank/DDBJ whole genome shotgun (WGS) entry which is preliminary data.</text>
</comment>
<keyword evidence="3" id="KW-1185">Reference proteome</keyword>
<evidence type="ECO:0000313" key="3">
    <source>
        <dbReference type="Proteomes" id="UP001215280"/>
    </source>
</evidence>
<evidence type="ECO:0000256" key="1">
    <source>
        <dbReference type="SAM" id="Phobius"/>
    </source>
</evidence>
<sequence>MTAKKPAGGAPIGKGTRPFGGRMLLGMGLGIHALVLFLFPTRSAHGSYTRSRLSFAHPTVCGLSPPGVPIPICRLGLVLPLPSAGPGALNTYGGSLMLSYSATFCMGTHATSKACLKSIFTLEEEEEPVVQRRTEEVADRAVDLKHKYSCGAYAHHIASTKSTICRVGCVSASGHTVIQSNPMKKHNNAGGGWGGAEGVQWAERKDGREGKRVKTHLDVDRERIQPIGDVCLGPVLCRYTTHQSGIRRIGGKGPLITCPSSTDNYVMGQLISAHRIQRGLWEKKWRWEKEGSSEKEETHDKALVKRKHEDELDAEELCERVAPHKLLVHEAKEDEEAVESAMLCTSNYQ</sequence>
<evidence type="ECO:0000313" key="2">
    <source>
        <dbReference type="EMBL" id="KAJ7762720.1"/>
    </source>
</evidence>
<organism evidence="2 3">
    <name type="scientific">Mycena maculata</name>
    <dbReference type="NCBI Taxonomy" id="230809"/>
    <lineage>
        <taxon>Eukaryota</taxon>
        <taxon>Fungi</taxon>
        <taxon>Dikarya</taxon>
        <taxon>Basidiomycota</taxon>
        <taxon>Agaricomycotina</taxon>
        <taxon>Agaricomycetes</taxon>
        <taxon>Agaricomycetidae</taxon>
        <taxon>Agaricales</taxon>
        <taxon>Marasmiineae</taxon>
        <taxon>Mycenaceae</taxon>
        <taxon>Mycena</taxon>
    </lineage>
</organism>
<protein>
    <submittedName>
        <fullName evidence="2">Uncharacterized protein</fullName>
    </submittedName>
</protein>